<dbReference type="EMBL" id="BAABGF010000038">
    <property type="protein sequence ID" value="GAA4289758.1"/>
    <property type="molecule type" value="Genomic_DNA"/>
</dbReference>
<proteinExistence type="predicted"/>
<evidence type="ECO:0008006" key="3">
    <source>
        <dbReference type="Google" id="ProtNLM"/>
    </source>
</evidence>
<evidence type="ECO:0000313" key="1">
    <source>
        <dbReference type="EMBL" id="GAA4289758.1"/>
    </source>
</evidence>
<accession>A0ABP8EYU9</accession>
<protein>
    <recommendedName>
        <fullName evidence="3">RNA polymerase sigma factor 70 region 4 type 2 domain-containing protein</fullName>
    </recommendedName>
</protein>
<dbReference type="Proteomes" id="UP001501417">
    <property type="component" value="Unassembled WGS sequence"/>
</dbReference>
<comment type="caution">
    <text evidence="1">The sequence shown here is derived from an EMBL/GenBank/DDBJ whole genome shotgun (WGS) entry which is preliminary data.</text>
</comment>
<sequence>MAALLDDGVPYRQVAAQLGLSLGAVQRAEKRYRAAADTVESESSDPVLSLLTQADMRRLGIAELGELDALVRFRFLSLPVGSGAGDAARALFDHGRGSEAFAEWCWADDPAGPRAAFGAETVPFAPLDEGRSEQW</sequence>
<name>A0ABP8EYU9_9MYCO</name>
<gene>
    <name evidence="1" type="ORF">GCM10023161_33050</name>
</gene>
<organism evidence="1 2">
    <name type="scientific">Mycobacterium paraffinicum</name>
    <dbReference type="NCBI Taxonomy" id="53378"/>
    <lineage>
        <taxon>Bacteria</taxon>
        <taxon>Bacillati</taxon>
        <taxon>Actinomycetota</taxon>
        <taxon>Actinomycetes</taxon>
        <taxon>Mycobacteriales</taxon>
        <taxon>Mycobacteriaceae</taxon>
        <taxon>Mycobacterium</taxon>
    </lineage>
</organism>
<reference evidence="2" key="1">
    <citation type="journal article" date="2019" name="Int. J. Syst. Evol. Microbiol.">
        <title>The Global Catalogue of Microorganisms (GCM) 10K type strain sequencing project: providing services to taxonomists for standard genome sequencing and annotation.</title>
        <authorList>
            <consortium name="The Broad Institute Genomics Platform"/>
            <consortium name="The Broad Institute Genome Sequencing Center for Infectious Disease"/>
            <person name="Wu L."/>
            <person name="Ma J."/>
        </authorList>
    </citation>
    <scope>NUCLEOTIDE SEQUENCE [LARGE SCALE GENOMIC DNA]</scope>
    <source>
        <strain evidence="2">JCM 17782</strain>
    </source>
</reference>
<keyword evidence="2" id="KW-1185">Reference proteome</keyword>
<evidence type="ECO:0000313" key="2">
    <source>
        <dbReference type="Proteomes" id="UP001501417"/>
    </source>
</evidence>